<feature type="transmembrane region" description="Helical" evidence="1">
    <location>
        <begin position="71"/>
        <end position="92"/>
    </location>
</feature>
<gene>
    <name evidence="2" type="ORF">FF041_30945</name>
</gene>
<comment type="caution">
    <text evidence="2">The sequence shown here is derived from an EMBL/GenBank/DDBJ whole genome shotgun (WGS) entry which is preliminary data.</text>
</comment>
<keyword evidence="3" id="KW-1185">Reference proteome</keyword>
<reference evidence="2 3" key="1">
    <citation type="submission" date="2019-05" db="EMBL/GenBank/DDBJ databases">
        <title>Comparative genomics and metabolomics analyses of clavulanic acid producing Streptomyces species provides insight into specialized metabolism and evolution of beta-lactam biosynthetic gene clusters.</title>
        <authorList>
            <person name="Moore M.A."/>
            <person name="Cruz-Morales P."/>
            <person name="Barona Gomez F."/>
            <person name="Kapil T."/>
        </authorList>
    </citation>
    <scope>NUCLEOTIDE SEQUENCE [LARGE SCALE GENOMIC DNA]</scope>
    <source>
        <strain evidence="2 3">NRRL 5741</strain>
    </source>
</reference>
<dbReference type="OrthoDB" id="4698148at2"/>
<proteinExistence type="predicted"/>
<feature type="transmembrane region" description="Helical" evidence="1">
    <location>
        <begin position="161"/>
        <end position="182"/>
    </location>
</feature>
<name>A0A646KQV1_STRJU</name>
<feature type="transmembrane region" description="Helical" evidence="1">
    <location>
        <begin position="32"/>
        <end position="59"/>
    </location>
</feature>
<protein>
    <submittedName>
        <fullName evidence="2">DUF2306 domain-containing protein</fullName>
    </submittedName>
</protein>
<organism evidence="2 3">
    <name type="scientific">Streptomyces jumonjinensis</name>
    <dbReference type="NCBI Taxonomy" id="1945"/>
    <lineage>
        <taxon>Bacteria</taxon>
        <taxon>Bacillati</taxon>
        <taxon>Actinomycetota</taxon>
        <taxon>Actinomycetes</taxon>
        <taxon>Kitasatosporales</taxon>
        <taxon>Streptomycetaceae</taxon>
        <taxon>Streptomyces</taxon>
    </lineage>
</organism>
<dbReference type="EMBL" id="VCLA01000191">
    <property type="protein sequence ID" value="MQT04417.1"/>
    <property type="molecule type" value="Genomic_DNA"/>
</dbReference>
<keyword evidence="1" id="KW-0812">Transmembrane</keyword>
<accession>A0A646KQV1</accession>
<feature type="transmembrane region" description="Helical" evidence="1">
    <location>
        <begin position="129"/>
        <end position="149"/>
    </location>
</feature>
<evidence type="ECO:0000313" key="2">
    <source>
        <dbReference type="EMBL" id="MQT04417.1"/>
    </source>
</evidence>
<evidence type="ECO:0000313" key="3">
    <source>
        <dbReference type="Proteomes" id="UP000419138"/>
    </source>
</evidence>
<keyword evidence="1" id="KW-1133">Transmembrane helix</keyword>
<feature type="transmembrane region" description="Helical" evidence="1">
    <location>
        <begin position="98"/>
        <end position="117"/>
    </location>
</feature>
<dbReference type="Proteomes" id="UP000419138">
    <property type="component" value="Unassembled WGS sequence"/>
</dbReference>
<evidence type="ECO:0000256" key="1">
    <source>
        <dbReference type="SAM" id="Phobius"/>
    </source>
</evidence>
<dbReference type="AlphaFoldDB" id="A0A646KQV1"/>
<dbReference type="InterPro" id="IPR018750">
    <property type="entry name" value="DUF2306_membrane"/>
</dbReference>
<dbReference type="Pfam" id="PF10067">
    <property type="entry name" value="DUF2306"/>
    <property type="match status" value="1"/>
</dbReference>
<sequence length="191" mass="22061">MFLVSVGYIIHTAKPYLDRETAPLMPHEGFSAYYPTLITHIAFATVALLTAIFQIWPWLRRNHPAVHRWGGRLYVVTTMIAGVLGLVIVPFAPPVGKLGVTVATVLWLAFTVMGYIRIRQRRYAEHRRFMLYAFAMVMNNFWGSIIITAGRRLELEIDPNYYLEAVRWIGWVINLMAVTWWLNRTAGRPVR</sequence>
<keyword evidence="1" id="KW-0472">Membrane</keyword>